<feature type="region of interest" description="Disordered" evidence="1">
    <location>
        <begin position="27"/>
        <end position="61"/>
    </location>
</feature>
<reference evidence="2 3" key="1">
    <citation type="submission" date="2018-09" db="EMBL/GenBank/DDBJ databases">
        <title>Altererythrobacter spongiae sp. nov., isolated from a marine sponge.</title>
        <authorList>
            <person name="Zhuang L."/>
            <person name="Luo L."/>
        </authorList>
    </citation>
    <scope>NUCLEOTIDE SEQUENCE [LARGE SCALE GENOMIC DNA]</scope>
    <source>
        <strain evidence="2 3">HN-Y73</strain>
    </source>
</reference>
<comment type="caution">
    <text evidence="2">The sequence shown here is derived from an EMBL/GenBank/DDBJ whole genome shotgun (WGS) entry which is preliminary data.</text>
</comment>
<proteinExistence type="predicted"/>
<dbReference type="EMBL" id="RAPF01000002">
    <property type="protein sequence ID" value="RKF22608.1"/>
    <property type="molecule type" value="Genomic_DNA"/>
</dbReference>
<dbReference type="Proteomes" id="UP000284395">
    <property type="component" value="Unassembled WGS sequence"/>
</dbReference>
<sequence length="96" mass="9942">MLMAFPSLAWVSAQRYCRAETLPVGETGVATDKGDRAGGGSPGLHAMKWRKAGDTGQNGEASLDRREGKALSHHGAASAAPTEIIPCSQSGGCFLK</sequence>
<keyword evidence="3" id="KW-1185">Reference proteome</keyword>
<evidence type="ECO:0000256" key="1">
    <source>
        <dbReference type="SAM" id="MobiDB-lite"/>
    </source>
</evidence>
<protein>
    <submittedName>
        <fullName evidence="2">Uncharacterized protein</fullName>
    </submittedName>
</protein>
<evidence type="ECO:0000313" key="2">
    <source>
        <dbReference type="EMBL" id="RKF22608.1"/>
    </source>
</evidence>
<organism evidence="2 3">
    <name type="scientific">Altericroceibacterium spongiae</name>
    <dbReference type="NCBI Taxonomy" id="2320269"/>
    <lineage>
        <taxon>Bacteria</taxon>
        <taxon>Pseudomonadati</taxon>
        <taxon>Pseudomonadota</taxon>
        <taxon>Alphaproteobacteria</taxon>
        <taxon>Sphingomonadales</taxon>
        <taxon>Erythrobacteraceae</taxon>
        <taxon>Altericroceibacterium</taxon>
    </lineage>
</organism>
<name>A0A420EPJ9_9SPHN</name>
<dbReference type="AlphaFoldDB" id="A0A420EPJ9"/>
<gene>
    <name evidence="2" type="ORF">D6851_05160</name>
</gene>
<accession>A0A420EPJ9</accession>
<evidence type="ECO:0000313" key="3">
    <source>
        <dbReference type="Proteomes" id="UP000284395"/>
    </source>
</evidence>